<dbReference type="CDD" id="cd04301">
    <property type="entry name" value="NAT_SF"/>
    <property type="match status" value="1"/>
</dbReference>
<evidence type="ECO:0000259" key="1">
    <source>
        <dbReference type="Pfam" id="PF00583"/>
    </source>
</evidence>
<keyword evidence="3" id="KW-1185">Reference proteome</keyword>
<gene>
    <name evidence="2" type="ORF">SPIL2461_LOCUS18774</name>
</gene>
<sequence>MDLETDEENLVLYRTMGVEDVPAVLDAVAGAFHEGEPVSAASRPACTLQDWRSFTEMFLPRMAAEGLTVVAFDKTTGKAAQRDVTSDVLGALLNEDFMNPDPPGMERFLETAEGNWRPLLAMIEDVEDTMMKIHDIPLKPEERAAGKYFHLWMLGVTSSARGRRVGSKLLRHSLLVAKQHGFKMAFAECTGAISTHILKKHCSPRLDACVDYASWHKMPTSEEVKNLPAAGHAGMSLLSIDLVDFMWNDS</sequence>
<dbReference type="GO" id="GO:0016747">
    <property type="term" value="F:acyltransferase activity, transferring groups other than amino-acyl groups"/>
    <property type="evidence" value="ECO:0007669"/>
    <property type="project" value="InterPro"/>
</dbReference>
<dbReference type="InterPro" id="IPR016181">
    <property type="entry name" value="Acyl_CoA_acyltransferase"/>
</dbReference>
<dbReference type="SUPFAM" id="SSF55729">
    <property type="entry name" value="Acyl-CoA N-acyltransferases (Nat)"/>
    <property type="match status" value="1"/>
</dbReference>
<accession>A0A812WNL5</accession>
<evidence type="ECO:0000313" key="3">
    <source>
        <dbReference type="Proteomes" id="UP000649617"/>
    </source>
</evidence>
<dbReference type="Pfam" id="PF00583">
    <property type="entry name" value="Acetyltransf_1"/>
    <property type="match status" value="1"/>
</dbReference>
<dbReference type="InterPro" id="IPR000182">
    <property type="entry name" value="GNAT_dom"/>
</dbReference>
<dbReference type="AlphaFoldDB" id="A0A812WNL5"/>
<organism evidence="2 3">
    <name type="scientific">Symbiodinium pilosum</name>
    <name type="common">Dinoflagellate</name>
    <dbReference type="NCBI Taxonomy" id="2952"/>
    <lineage>
        <taxon>Eukaryota</taxon>
        <taxon>Sar</taxon>
        <taxon>Alveolata</taxon>
        <taxon>Dinophyceae</taxon>
        <taxon>Suessiales</taxon>
        <taxon>Symbiodiniaceae</taxon>
        <taxon>Symbiodinium</taxon>
    </lineage>
</organism>
<name>A0A812WNL5_SYMPI</name>
<protein>
    <recommendedName>
        <fullName evidence="1">N-acetyltransferase domain-containing protein</fullName>
    </recommendedName>
</protein>
<proteinExistence type="predicted"/>
<feature type="domain" description="N-acetyltransferase" evidence="1">
    <location>
        <begin position="143"/>
        <end position="190"/>
    </location>
</feature>
<dbReference type="EMBL" id="CAJNIZ010044060">
    <property type="protein sequence ID" value="CAE7676767.1"/>
    <property type="molecule type" value="Genomic_DNA"/>
</dbReference>
<evidence type="ECO:0000313" key="2">
    <source>
        <dbReference type="EMBL" id="CAE7676767.1"/>
    </source>
</evidence>
<comment type="caution">
    <text evidence="2">The sequence shown here is derived from an EMBL/GenBank/DDBJ whole genome shotgun (WGS) entry which is preliminary data.</text>
</comment>
<reference evidence="2" key="1">
    <citation type="submission" date="2021-02" db="EMBL/GenBank/DDBJ databases">
        <authorList>
            <person name="Dougan E. K."/>
            <person name="Rhodes N."/>
            <person name="Thang M."/>
            <person name="Chan C."/>
        </authorList>
    </citation>
    <scope>NUCLEOTIDE SEQUENCE</scope>
</reference>
<dbReference type="Proteomes" id="UP000649617">
    <property type="component" value="Unassembled WGS sequence"/>
</dbReference>
<dbReference type="OrthoDB" id="2115692at2759"/>
<dbReference type="Gene3D" id="3.40.630.30">
    <property type="match status" value="1"/>
</dbReference>